<gene>
    <name evidence="2" type="ORF">HYG81_16525</name>
</gene>
<feature type="region of interest" description="Disordered" evidence="1">
    <location>
        <begin position="60"/>
        <end position="84"/>
    </location>
</feature>
<dbReference type="OrthoDB" id="173032at2157"/>
<evidence type="ECO:0000256" key="1">
    <source>
        <dbReference type="SAM" id="MobiDB-lite"/>
    </source>
</evidence>
<feature type="compositionally biased region" description="Basic and acidic residues" evidence="1">
    <location>
        <begin position="7"/>
        <end position="20"/>
    </location>
</feature>
<organism evidence="2 3">
    <name type="scientific">Natrinema zhouii</name>
    <dbReference type="NCBI Taxonomy" id="1710539"/>
    <lineage>
        <taxon>Archaea</taxon>
        <taxon>Methanobacteriati</taxon>
        <taxon>Methanobacteriota</taxon>
        <taxon>Stenosarchaea group</taxon>
        <taxon>Halobacteria</taxon>
        <taxon>Halobacteriales</taxon>
        <taxon>Natrialbaceae</taxon>
        <taxon>Natrinema</taxon>
    </lineage>
</organism>
<evidence type="ECO:0000313" key="3">
    <source>
        <dbReference type="Proteomes" id="UP000510869"/>
    </source>
</evidence>
<name>A0A7D6H5N8_9EURY</name>
<proteinExistence type="predicted"/>
<sequence>MSCPYLEYRDGSDDPDRDPFDEARAYCTAADRFVQPMRADICNDRYDLVHDRDCEIYREHADDAESAESGEPAAGADGTGAENA</sequence>
<reference evidence="2 3" key="1">
    <citation type="submission" date="2020-07" db="EMBL/GenBank/DDBJ databases">
        <title>Natrinema (YPL30) sp. nov. and Haloterrigena xxxxxx (YPL8) sp. nov., isolated from a salt mine.</title>
        <authorList>
            <person name="Cui H."/>
        </authorList>
    </citation>
    <scope>NUCLEOTIDE SEQUENCE [LARGE SCALE GENOMIC DNA]</scope>
    <source>
        <strain evidence="2 3">YPL13</strain>
    </source>
</reference>
<accession>A0A7D6H5N8</accession>
<dbReference type="GeneID" id="56144844"/>
<dbReference type="AlphaFoldDB" id="A0A7D6H5N8"/>
<feature type="region of interest" description="Disordered" evidence="1">
    <location>
        <begin position="1"/>
        <end position="20"/>
    </location>
</feature>
<evidence type="ECO:0000313" key="2">
    <source>
        <dbReference type="EMBL" id="QLK25668.1"/>
    </source>
</evidence>
<dbReference type="EMBL" id="CP059154">
    <property type="protein sequence ID" value="QLK25668.1"/>
    <property type="molecule type" value="Genomic_DNA"/>
</dbReference>
<dbReference type="KEGG" id="nay:HYG81_16525"/>
<protein>
    <submittedName>
        <fullName evidence="2">Uncharacterized protein</fullName>
    </submittedName>
</protein>
<dbReference type="Proteomes" id="UP000510869">
    <property type="component" value="Chromosome"/>
</dbReference>
<dbReference type="RefSeq" id="WP_180840853.1">
    <property type="nucleotide sequence ID" value="NZ_CP059154.1"/>
</dbReference>
<keyword evidence="3" id="KW-1185">Reference proteome</keyword>